<evidence type="ECO:0000313" key="2">
    <source>
        <dbReference type="EMBL" id="EGO57325.1"/>
    </source>
</evidence>
<dbReference type="VEuPathDB" id="FungiDB:NEUTE1DRAFT_116772"/>
<dbReference type="KEGG" id="nte:NEUTE1DRAFT118367"/>
<organism evidence="2 3">
    <name type="scientific">Neurospora tetrasperma (strain FGSC 2508 / ATCC MYA-4615 / P0657)</name>
    <dbReference type="NCBI Taxonomy" id="510951"/>
    <lineage>
        <taxon>Eukaryota</taxon>
        <taxon>Fungi</taxon>
        <taxon>Dikarya</taxon>
        <taxon>Ascomycota</taxon>
        <taxon>Pezizomycotina</taxon>
        <taxon>Sordariomycetes</taxon>
        <taxon>Sordariomycetidae</taxon>
        <taxon>Sordariales</taxon>
        <taxon>Sordariaceae</taxon>
        <taxon>Neurospora</taxon>
    </lineage>
</organism>
<accession>F8MJY8</accession>
<dbReference type="KEGG" id="nte:NEUTE1DRAFT116772"/>
<dbReference type="HOGENOM" id="CLU_2782843_0_0_1"/>
<reference evidence="3" key="1">
    <citation type="journal article" date="2011" name="Genetics">
        <title>Massive changes in genome architecture accompany the transition to self-fertility in the filamentous fungus Neurospora tetrasperma.</title>
        <authorList>
            <person name="Ellison C.E."/>
            <person name="Stajich J.E."/>
            <person name="Jacobson D.J."/>
            <person name="Natvig D.O."/>
            <person name="Lapidus A."/>
            <person name="Foster B."/>
            <person name="Aerts A."/>
            <person name="Riley R."/>
            <person name="Lindquist E.A."/>
            <person name="Grigoriev I.V."/>
            <person name="Taylor J.W."/>
        </authorList>
    </citation>
    <scope>NUCLEOTIDE SEQUENCE [LARGE SCALE GENOMIC DNA]</scope>
    <source>
        <strain evidence="3">FGSC 2508 / P0657</strain>
    </source>
</reference>
<reference evidence="2" key="2">
    <citation type="submission" date="2011-04" db="EMBL/GenBank/DDBJ databases">
        <title>Massive changes in genome architecture accompany the transition to self-fertility in the filamentous fungus Neurospora tetrasperma.</title>
        <authorList>
            <consortium name="US DOE Joint Genome Institute (JGI-PGF)"/>
            <person name="Ellison C.E."/>
            <person name="Stajich J.E."/>
            <person name="Jacobson D.J."/>
            <person name="Lindquist E."/>
            <person name="Lapidus A."/>
            <person name="Foster B."/>
            <person name="Aerts A."/>
            <person name="Riley R."/>
            <person name="Grigoriev I.V."/>
            <person name="Taylor J.W."/>
        </authorList>
    </citation>
    <scope>NUCLEOTIDE SEQUENCE</scope>
    <source>
        <strain evidence="2">FGSC 2508</strain>
    </source>
</reference>
<dbReference type="RefSeq" id="XP_009854861.1">
    <property type="nucleotide sequence ID" value="XM_009856559.1"/>
</dbReference>
<gene>
    <name evidence="2" type="ORF">NEUTE1DRAFT_116772</name>
    <name evidence="1" type="ORF">NEUTE1DRAFT_118367</name>
</gene>
<name>F8MJY8_NEUT8</name>
<dbReference type="GeneID" id="20823121"/>
<dbReference type="RefSeq" id="XP_009850467.1">
    <property type="nucleotide sequence ID" value="XM_009852165.1"/>
</dbReference>
<dbReference type="GeneID" id="20823545"/>
<dbReference type="EMBL" id="GL891324">
    <property type="protein sequence ID" value="EGO53863.1"/>
    <property type="molecule type" value="Genomic_DNA"/>
</dbReference>
<evidence type="ECO:0000313" key="3">
    <source>
        <dbReference type="Proteomes" id="UP000008065"/>
    </source>
</evidence>
<evidence type="ECO:0000313" key="1">
    <source>
        <dbReference type="EMBL" id="EGO53863.1"/>
    </source>
</evidence>
<dbReference type="AlphaFoldDB" id="F8MJY8"/>
<sequence>MARGMIISATSRRKELTHLSIPARLGWYLHPLLPLSDPVRVMVKVATRASLAGFVVDEPSAGRLGPFSV</sequence>
<dbReference type="EMBL" id="GL891304">
    <property type="protein sequence ID" value="EGO57325.1"/>
    <property type="molecule type" value="Genomic_DNA"/>
</dbReference>
<dbReference type="Proteomes" id="UP000008065">
    <property type="component" value="Unassembled WGS sequence"/>
</dbReference>
<keyword evidence="3" id="KW-1185">Reference proteome</keyword>
<proteinExistence type="predicted"/>
<protein>
    <submittedName>
        <fullName evidence="2">Uncharacterized protein</fullName>
    </submittedName>
</protein>
<dbReference type="VEuPathDB" id="FungiDB:NEUTE1DRAFT_118367"/>